<organism evidence="2">
    <name type="scientific">Aeromonas salmonicida subsp. salmonicida</name>
    <dbReference type="NCBI Taxonomy" id="29491"/>
    <lineage>
        <taxon>Bacteria</taxon>
        <taxon>Pseudomonadati</taxon>
        <taxon>Pseudomonadota</taxon>
        <taxon>Gammaproteobacteria</taxon>
        <taxon>Aeromonadales</taxon>
        <taxon>Aeromonadaceae</taxon>
        <taxon>Aeromonas</taxon>
    </lineage>
</organism>
<dbReference type="RefSeq" id="WP_000683483.1">
    <property type="nucleotide sequence ID" value="NZ_JRYW01000033.1"/>
</dbReference>
<geneLocation type="plasmid" evidence="2">
    <name>pSN254b</name>
</geneLocation>
<feature type="transmembrane region" description="Helical" evidence="1">
    <location>
        <begin position="54"/>
        <end position="80"/>
    </location>
</feature>
<keyword evidence="1" id="KW-1133">Transmembrane helix</keyword>
<evidence type="ECO:0000313" key="2">
    <source>
        <dbReference type="EMBL" id="AIM49530.1"/>
    </source>
</evidence>
<keyword evidence="2" id="KW-0614">Plasmid</keyword>
<keyword evidence="1" id="KW-0812">Transmembrane</keyword>
<dbReference type="EMBL" id="KJ909290">
    <property type="protein sequence ID" value="AIM49530.1"/>
    <property type="molecule type" value="Genomic_DNA"/>
</dbReference>
<sequence>MKHVVNILLLGMVLLGIAMMADTPWGLGVALAPFGVWGARFLFLVHKSLWAAVIFWGGIAYFQWQVALVVGALFGLTCFIRVARSAYKEAPPTRRRKKQTGGFQDSYDFDQRFHIGAGDE</sequence>
<proteinExistence type="predicted"/>
<evidence type="ECO:0000256" key="1">
    <source>
        <dbReference type="SAM" id="Phobius"/>
    </source>
</evidence>
<keyword evidence="1" id="KW-0472">Membrane</keyword>
<accession>A0A096Y634</accession>
<protein>
    <submittedName>
        <fullName evidence="2">Putative membrane protein</fullName>
    </submittedName>
</protein>
<dbReference type="GeneID" id="93521481"/>
<dbReference type="AlphaFoldDB" id="A0A096Y634"/>
<name>A0A096Y634_AERSS</name>
<dbReference type="GeneID" id="57334983"/>
<reference evidence="2" key="1">
    <citation type="journal article" date="2014" name="Antimicrob. Agents Chemother.">
        <title>Detection of variants of the pRAS3, pAB5S9, and pSN254 plasmids in Aeromonas salmonicida subsp. salmonicida: multidrug-resistance, interspecies exchanges, and plasmid reshaping.</title>
        <authorList>
            <person name="Vincent A.T."/>
            <person name="Trudel M.V."/>
            <person name="Paquet V.E."/>
            <person name="Boyle B."/>
            <person name="Tanaka K.H."/>
            <person name="Dallaire-Dufresne S."/>
            <person name="Daher R.K."/>
            <person name="Frenette M."/>
            <person name="Derome N."/>
            <person name="Charette S.J."/>
        </authorList>
    </citation>
    <scope>NUCLEOTIDE SEQUENCE</scope>
    <source>
        <strain evidence="2">2004-05MF26</strain>
        <plasmid evidence="2">pSN254b</plasmid>
    </source>
</reference>